<dbReference type="PANTHER" id="PTHR33116">
    <property type="entry name" value="REVERSE TRANSCRIPTASE ZINC-BINDING DOMAIN-CONTAINING PROTEIN-RELATED-RELATED"/>
    <property type="match status" value="1"/>
</dbReference>
<protein>
    <submittedName>
        <fullName evidence="1">Uncharacterized protein</fullName>
    </submittedName>
</protein>
<proteinExistence type="predicted"/>
<name>A0AAE0E127_9ROSI</name>
<dbReference type="Proteomes" id="UP001281410">
    <property type="component" value="Unassembled WGS sequence"/>
</dbReference>
<keyword evidence="2" id="KW-1185">Reference proteome</keyword>
<accession>A0AAE0E127</accession>
<comment type="caution">
    <text evidence="1">The sequence shown here is derived from an EMBL/GenBank/DDBJ whole genome shotgun (WGS) entry which is preliminary data.</text>
</comment>
<sequence>MASSLRINFDKSCLVKIGRNFLMDECWAEIFRCPRSTLPINYLGFLLGGNHKRKDFWNPVINKIEQRLAP</sequence>
<dbReference type="PANTHER" id="PTHR33116:SF75">
    <property type="entry name" value="RIBONUCLEASE H PROTEIN"/>
    <property type="match status" value="1"/>
</dbReference>
<reference evidence="1" key="1">
    <citation type="journal article" date="2023" name="Plant J.">
        <title>Genome sequences and population genomics provide insights into the demographic history, inbreeding, and mutation load of two 'living fossil' tree species of Dipteronia.</title>
        <authorList>
            <person name="Feng Y."/>
            <person name="Comes H.P."/>
            <person name="Chen J."/>
            <person name="Zhu S."/>
            <person name="Lu R."/>
            <person name="Zhang X."/>
            <person name="Li P."/>
            <person name="Qiu J."/>
            <person name="Olsen K.M."/>
            <person name="Qiu Y."/>
        </authorList>
    </citation>
    <scope>NUCLEOTIDE SEQUENCE</scope>
    <source>
        <strain evidence="1">NBL</strain>
    </source>
</reference>
<organism evidence="1 2">
    <name type="scientific">Dipteronia sinensis</name>
    <dbReference type="NCBI Taxonomy" id="43782"/>
    <lineage>
        <taxon>Eukaryota</taxon>
        <taxon>Viridiplantae</taxon>
        <taxon>Streptophyta</taxon>
        <taxon>Embryophyta</taxon>
        <taxon>Tracheophyta</taxon>
        <taxon>Spermatophyta</taxon>
        <taxon>Magnoliopsida</taxon>
        <taxon>eudicotyledons</taxon>
        <taxon>Gunneridae</taxon>
        <taxon>Pentapetalae</taxon>
        <taxon>rosids</taxon>
        <taxon>malvids</taxon>
        <taxon>Sapindales</taxon>
        <taxon>Sapindaceae</taxon>
        <taxon>Hippocastanoideae</taxon>
        <taxon>Acereae</taxon>
        <taxon>Dipteronia</taxon>
    </lineage>
</organism>
<gene>
    <name evidence="1" type="ORF">Dsin_023870</name>
</gene>
<dbReference type="AlphaFoldDB" id="A0AAE0E127"/>
<dbReference type="EMBL" id="JANJYJ010000007">
    <property type="protein sequence ID" value="KAK3200455.1"/>
    <property type="molecule type" value="Genomic_DNA"/>
</dbReference>
<evidence type="ECO:0000313" key="2">
    <source>
        <dbReference type="Proteomes" id="UP001281410"/>
    </source>
</evidence>
<evidence type="ECO:0000313" key="1">
    <source>
        <dbReference type="EMBL" id="KAK3200455.1"/>
    </source>
</evidence>